<dbReference type="EMBL" id="CP002582">
    <property type="protein sequence ID" value="ADZ82100.1"/>
    <property type="molecule type" value="Genomic_DNA"/>
</dbReference>
<dbReference type="eggNOG" id="ENOG502ZR9E">
    <property type="taxonomic scope" value="Bacteria"/>
</dbReference>
<feature type="transmembrane region" description="Helical" evidence="1">
    <location>
        <begin position="113"/>
        <end position="131"/>
    </location>
</feature>
<keyword evidence="3" id="KW-1185">Reference proteome</keyword>
<feature type="transmembrane region" description="Helical" evidence="1">
    <location>
        <begin position="5"/>
        <end position="21"/>
    </location>
</feature>
<reference evidence="2 3" key="1">
    <citation type="journal article" date="2011" name="J. Bacteriol.">
        <title>Complete genome sequence of the cellulose-degrading bacterium Cellulosilyticum lentocellum.</title>
        <authorList>
            <consortium name="US DOE Joint Genome Institute"/>
            <person name="Miller D.A."/>
            <person name="Suen G."/>
            <person name="Bruce D."/>
            <person name="Copeland A."/>
            <person name="Cheng J.F."/>
            <person name="Detter C."/>
            <person name="Goodwin L.A."/>
            <person name="Han C.S."/>
            <person name="Hauser L.J."/>
            <person name="Land M.L."/>
            <person name="Lapidus A."/>
            <person name="Lucas S."/>
            <person name="Meincke L."/>
            <person name="Pitluck S."/>
            <person name="Tapia R."/>
            <person name="Teshima H."/>
            <person name="Woyke T."/>
            <person name="Fox B.G."/>
            <person name="Angert E.R."/>
            <person name="Currie C.R."/>
        </authorList>
    </citation>
    <scope>NUCLEOTIDE SEQUENCE [LARGE SCALE GENOMIC DNA]</scope>
    <source>
        <strain evidence="3">ATCC 49066 / DSM 5427 / NCIMB 11756 / RHM5</strain>
    </source>
</reference>
<dbReference type="STRING" id="642492.Clole_0353"/>
<sequence length="178" mass="20401">MRKKYVVWGIVLLFIITFYWVEFSPWSSTALQSYNNGYGTFDMKSYDANSVYTVLDQMEPKGFSIYQKYFIGDFLFVIGFGSVQILLSLYAYRWTKAKWIRTITIGVPVARGLFDIIENILLFSVLLLYPVQHPIAVTIAGMATSMKLCMIGIWGGLFILGIVIKLGQYIMKKRVLGR</sequence>
<evidence type="ECO:0000313" key="2">
    <source>
        <dbReference type="EMBL" id="ADZ82100.1"/>
    </source>
</evidence>
<evidence type="ECO:0000313" key="3">
    <source>
        <dbReference type="Proteomes" id="UP000008467"/>
    </source>
</evidence>
<protein>
    <submittedName>
        <fullName evidence="2">Uncharacterized protein</fullName>
    </submittedName>
</protein>
<keyword evidence="1" id="KW-1133">Transmembrane helix</keyword>
<proteinExistence type="predicted"/>
<name>F2JJQ8_CELLD</name>
<accession>F2JJQ8</accession>
<dbReference type="RefSeq" id="WP_013655401.1">
    <property type="nucleotide sequence ID" value="NC_015275.1"/>
</dbReference>
<organism evidence="2 3">
    <name type="scientific">Cellulosilyticum lentocellum (strain ATCC 49066 / DSM 5427 / NCIMB 11756 / RHM5)</name>
    <name type="common">Clostridium lentocellum</name>
    <dbReference type="NCBI Taxonomy" id="642492"/>
    <lineage>
        <taxon>Bacteria</taxon>
        <taxon>Bacillati</taxon>
        <taxon>Bacillota</taxon>
        <taxon>Clostridia</taxon>
        <taxon>Lachnospirales</taxon>
        <taxon>Cellulosilyticaceae</taxon>
        <taxon>Cellulosilyticum</taxon>
    </lineage>
</organism>
<dbReference type="KEGG" id="cle:Clole_0353"/>
<gene>
    <name evidence="2" type="ordered locus">Clole_0353</name>
</gene>
<feature type="transmembrane region" description="Helical" evidence="1">
    <location>
        <begin position="69"/>
        <end position="92"/>
    </location>
</feature>
<dbReference type="HOGENOM" id="CLU_1508007_0_0_9"/>
<feature type="transmembrane region" description="Helical" evidence="1">
    <location>
        <begin position="151"/>
        <end position="171"/>
    </location>
</feature>
<keyword evidence="1" id="KW-0812">Transmembrane</keyword>
<evidence type="ECO:0000256" key="1">
    <source>
        <dbReference type="SAM" id="Phobius"/>
    </source>
</evidence>
<keyword evidence="1" id="KW-0472">Membrane</keyword>
<dbReference type="Proteomes" id="UP000008467">
    <property type="component" value="Chromosome"/>
</dbReference>
<dbReference type="AlphaFoldDB" id="F2JJQ8"/>